<dbReference type="GO" id="GO:0006879">
    <property type="term" value="P:intracellular iron ion homeostasis"/>
    <property type="evidence" value="ECO:0007669"/>
    <property type="project" value="TreeGrafter"/>
</dbReference>
<dbReference type="STRING" id="38488.A0A4Y8CI94"/>
<accession>A0A4Y8CI94</accession>
<feature type="signal peptide" evidence="8">
    <location>
        <begin position="1"/>
        <end position="21"/>
    </location>
</feature>
<keyword evidence="8" id="KW-0732">Signal</keyword>
<evidence type="ECO:0000259" key="9">
    <source>
        <dbReference type="Pfam" id="PF01794"/>
    </source>
</evidence>
<proteinExistence type="predicted"/>
<reference evidence="10 11" key="1">
    <citation type="submission" date="2017-11" db="EMBL/GenBank/DDBJ databases">
        <title>Comparative genomics of Botrytis spp.</title>
        <authorList>
            <person name="Valero-Jimenez C.A."/>
            <person name="Tapia P."/>
            <person name="Veloso J."/>
            <person name="Silva-Moreno E."/>
            <person name="Staats M."/>
            <person name="Valdes J.H."/>
            <person name="Van Kan J.A.L."/>
        </authorList>
    </citation>
    <scope>NUCLEOTIDE SEQUENCE [LARGE SCALE GENOMIC DNA]</scope>
    <source>
        <strain evidence="10 11">MUCL2830</strain>
    </source>
</reference>
<feature type="domain" description="Ferric oxidoreductase" evidence="9">
    <location>
        <begin position="260"/>
        <end position="382"/>
    </location>
</feature>
<keyword evidence="4 7" id="KW-1133">Transmembrane helix</keyword>
<evidence type="ECO:0000256" key="4">
    <source>
        <dbReference type="ARBA" id="ARBA00022989"/>
    </source>
</evidence>
<dbReference type="GO" id="GO:0000293">
    <property type="term" value="F:ferric-chelate reductase activity"/>
    <property type="evidence" value="ECO:0007669"/>
    <property type="project" value="TreeGrafter"/>
</dbReference>
<dbReference type="PANTHER" id="PTHR32361:SF9">
    <property type="entry name" value="FERRIC REDUCTASE TRANSMEMBRANE COMPONENT 3-RELATED"/>
    <property type="match status" value="1"/>
</dbReference>
<dbReference type="CDD" id="cd06186">
    <property type="entry name" value="NOX_Duox_like_FAD_NADP"/>
    <property type="match status" value="1"/>
</dbReference>
<evidence type="ECO:0000256" key="1">
    <source>
        <dbReference type="ARBA" id="ARBA00004141"/>
    </source>
</evidence>
<evidence type="ECO:0000256" key="8">
    <source>
        <dbReference type="SAM" id="SignalP"/>
    </source>
</evidence>
<protein>
    <recommendedName>
        <fullName evidence="9">Ferric oxidoreductase domain-containing protein</fullName>
    </recommendedName>
</protein>
<evidence type="ECO:0000256" key="6">
    <source>
        <dbReference type="ARBA" id="ARBA00023136"/>
    </source>
</evidence>
<feature type="transmembrane region" description="Helical" evidence="7">
    <location>
        <begin position="337"/>
        <end position="359"/>
    </location>
</feature>
<keyword evidence="5" id="KW-0406">Ion transport</keyword>
<feature type="transmembrane region" description="Helical" evidence="7">
    <location>
        <begin position="366"/>
        <end position="383"/>
    </location>
</feature>
<dbReference type="Pfam" id="PF01794">
    <property type="entry name" value="Ferric_reduct"/>
    <property type="match status" value="1"/>
</dbReference>
<dbReference type="AlphaFoldDB" id="A0A4Y8CI94"/>
<evidence type="ECO:0000313" key="10">
    <source>
        <dbReference type="EMBL" id="TEY33869.1"/>
    </source>
</evidence>
<feature type="transmembrane region" description="Helical" evidence="7">
    <location>
        <begin position="216"/>
        <end position="236"/>
    </location>
</feature>
<name>A0A4Y8CI94_9HELO</name>
<keyword evidence="3 7" id="KW-0812">Transmembrane</keyword>
<keyword evidence="11" id="KW-1185">Reference proteome</keyword>
<dbReference type="Proteomes" id="UP000297299">
    <property type="component" value="Unassembled WGS sequence"/>
</dbReference>
<organism evidence="10 11">
    <name type="scientific">Botryotinia calthae</name>
    <dbReference type="NCBI Taxonomy" id="38488"/>
    <lineage>
        <taxon>Eukaryota</taxon>
        <taxon>Fungi</taxon>
        <taxon>Dikarya</taxon>
        <taxon>Ascomycota</taxon>
        <taxon>Pezizomycotina</taxon>
        <taxon>Leotiomycetes</taxon>
        <taxon>Helotiales</taxon>
        <taxon>Sclerotiniaceae</taxon>
        <taxon>Botryotinia</taxon>
    </lineage>
</organism>
<evidence type="ECO:0000256" key="2">
    <source>
        <dbReference type="ARBA" id="ARBA00022448"/>
    </source>
</evidence>
<feature type="chain" id="PRO_5021492796" description="Ferric oxidoreductase domain-containing protein" evidence="8">
    <location>
        <begin position="22"/>
        <end position="618"/>
    </location>
</feature>
<sequence length="618" mass="67342">MTGTIMFIFLLVLGICHVTVAGNGIVGFTLAVFQDLCCQACHDSLSALYLSCTTFGNDDISSMDVSMPKIMAMDTEKQVKCFSTQAVAGASSPAFQDSLPAIAPTVELAEDAIWLNLTSLVNKNTYYATHGAEKESARLEYIHAIYSVILYLTIIGICIGSEILAQTGSIFPGFQKRINSSVLRSNLQQYIFLPALFGSRHLDPLPGNIGYLPSRALSIFIGIHVVLNVVLSSISFRSFSPNTFFASPQFELCEYVGNQTGTLSFVNISISISLAGRNNTLIALTGWSQTTFLTLHRWTARIAILQAVVHSICYTVEFFEPGGGGGAAYAASAAEPFYWGGIIATIALSLVIAFSILPFRIKFYEIFLLAHIALVILTLVGCWDCDIMQITIFPRVDREFGPGQHTFLYIPGLGRAWESQPFSLAGWKKEGILQSHGSFTLLSSDISRGGKGANGRVPILAESGERDIANQSQDYSQTRASIQFLVRPHTGMISTPQKLLLTSRSNAGMKTSIYSEGPYVGHRATLQLLLIADTILCIAGGIGITNALGFIQEYVHGNFGNGRGGSESLERLKSRVMRKAKCFILAWSAREIALIEHVKEKFLVSNFNGVLDDVELHF</sequence>
<dbReference type="GO" id="GO:0006826">
    <property type="term" value="P:iron ion transport"/>
    <property type="evidence" value="ECO:0007669"/>
    <property type="project" value="TreeGrafter"/>
</dbReference>
<comment type="caution">
    <text evidence="10">The sequence shown here is derived from an EMBL/GenBank/DDBJ whole genome shotgun (WGS) entry which is preliminary data.</text>
</comment>
<evidence type="ECO:0000256" key="7">
    <source>
        <dbReference type="SAM" id="Phobius"/>
    </source>
</evidence>
<dbReference type="GO" id="GO:0015677">
    <property type="term" value="P:copper ion import"/>
    <property type="evidence" value="ECO:0007669"/>
    <property type="project" value="TreeGrafter"/>
</dbReference>
<keyword evidence="2" id="KW-0813">Transport</keyword>
<evidence type="ECO:0000313" key="11">
    <source>
        <dbReference type="Proteomes" id="UP000297299"/>
    </source>
</evidence>
<gene>
    <name evidence="10" type="ORF">BOTCAL_0661g00040</name>
</gene>
<dbReference type="InterPro" id="IPR013130">
    <property type="entry name" value="Fe3_Rdtase_TM_dom"/>
</dbReference>
<comment type="subcellular location">
    <subcellularLocation>
        <location evidence="1">Membrane</location>
        <topology evidence="1">Multi-pass membrane protein</topology>
    </subcellularLocation>
</comment>
<dbReference type="InterPro" id="IPR051410">
    <property type="entry name" value="Ferric/Cupric_Reductase"/>
</dbReference>
<dbReference type="EMBL" id="PHWZ01000658">
    <property type="protein sequence ID" value="TEY33869.1"/>
    <property type="molecule type" value="Genomic_DNA"/>
</dbReference>
<dbReference type="OrthoDB" id="167398at2759"/>
<evidence type="ECO:0000256" key="5">
    <source>
        <dbReference type="ARBA" id="ARBA00023065"/>
    </source>
</evidence>
<keyword evidence="6 7" id="KW-0472">Membrane</keyword>
<dbReference type="PANTHER" id="PTHR32361">
    <property type="entry name" value="FERRIC/CUPRIC REDUCTASE TRANSMEMBRANE COMPONENT"/>
    <property type="match status" value="1"/>
</dbReference>
<evidence type="ECO:0000256" key="3">
    <source>
        <dbReference type="ARBA" id="ARBA00022692"/>
    </source>
</evidence>
<dbReference type="GO" id="GO:0005886">
    <property type="term" value="C:plasma membrane"/>
    <property type="evidence" value="ECO:0007669"/>
    <property type="project" value="TreeGrafter"/>
</dbReference>
<feature type="transmembrane region" description="Helical" evidence="7">
    <location>
        <begin position="144"/>
        <end position="165"/>
    </location>
</feature>